<evidence type="ECO:0000259" key="14">
    <source>
        <dbReference type="SMART" id="SM00382"/>
    </source>
</evidence>
<dbReference type="NCBIfam" id="TIGR03499">
    <property type="entry name" value="FlhF"/>
    <property type="match status" value="1"/>
</dbReference>
<evidence type="ECO:0000256" key="4">
    <source>
        <dbReference type="ARBA" id="ARBA00022448"/>
    </source>
</evidence>
<organism evidence="16 17">
    <name type="scientific">Algisphaera agarilytica</name>
    <dbReference type="NCBI Taxonomy" id="1385975"/>
    <lineage>
        <taxon>Bacteria</taxon>
        <taxon>Pseudomonadati</taxon>
        <taxon>Planctomycetota</taxon>
        <taxon>Phycisphaerae</taxon>
        <taxon>Phycisphaerales</taxon>
        <taxon>Phycisphaeraceae</taxon>
        <taxon>Algisphaera</taxon>
    </lineage>
</organism>
<dbReference type="SMART" id="SM00382">
    <property type="entry name" value="AAA"/>
    <property type="match status" value="1"/>
</dbReference>
<dbReference type="GO" id="GO:0003924">
    <property type="term" value="F:GTPase activity"/>
    <property type="evidence" value="ECO:0007669"/>
    <property type="project" value="UniProtKB-UniRule"/>
</dbReference>
<keyword evidence="10" id="KW-0472">Membrane</keyword>
<feature type="domain" description="SRP54-type proteins GTP-binding" evidence="15">
    <location>
        <begin position="247"/>
        <end position="438"/>
    </location>
</feature>
<comment type="similarity">
    <text evidence="2">Belongs to the GTP-binding SRP family.</text>
</comment>
<evidence type="ECO:0000259" key="15">
    <source>
        <dbReference type="SMART" id="SM00962"/>
    </source>
</evidence>
<dbReference type="InterPro" id="IPR027417">
    <property type="entry name" value="P-loop_NTPase"/>
</dbReference>
<dbReference type="InterPro" id="IPR003593">
    <property type="entry name" value="AAA+_ATPase"/>
</dbReference>
<evidence type="ECO:0000256" key="6">
    <source>
        <dbReference type="ARBA" id="ARBA00022741"/>
    </source>
</evidence>
<protein>
    <recommendedName>
        <fullName evidence="3 13">Flagellar biosynthesis protein FlhF</fullName>
    </recommendedName>
</protein>
<gene>
    <name evidence="16" type="ORF">HNQ40_002563</name>
</gene>
<evidence type="ECO:0000256" key="13">
    <source>
        <dbReference type="NCBIfam" id="TIGR03499"/>
    </source>
</evidence>
<evidence type="ECO:0000256" key="11">
    <source>
        <dbReference type="ARBA" id="ARBA00023225"/>
    </source>
</evidence>
<dbReference type="Proteomes" id="UP000541810">
    <property type="component" value="Unassembled WGS sequence"/>
</dbReference>
<proteinExistence type="inferred from homology"/>
<evidence type="ECO:0000313" key="16">
    <source>
        <dbReference type="EMBL" id="MBB6430757.1"/>
    </source>
</evidence>
<evidence type="ECO:0000256" key="3">
    <source>
        <dbReference type="ARBA" id="ARBA00014919"/>
    </source>
</evidence>
<comment type="subcellular location">
    <subcellularLocation>
        <location evidence="1">Cell membrane</location>
        <topology evidence="1">Peripheral membrane protein</topology>
        <orientation evidence="1">Cytoplasmic side</orientation>
    </subcellularLocation>
</comment>
<dbReference type="CDD" id="cd17873">
    <property type="entry name" value="FlhF"/>
    <property type="match status" value="1"/>
</dbReference>
<dbReference type="GO" id="GO:0015031">
    <property type="term" value="P:protein transport"/>
    <property type="evidence" value="ECO:0007669"/>
    <property type="project" value="UniProtKB-KW"/>
</dbReference>
<accession>A0A7X0LL87</accession>
<comment type="caution">
    <text evidence="16">The sequence shown here is derived from an EMBL/GenBank/DDBJ whole genome shotgun (WGS) entry which is preliminary data.</text>
</comment>
<keyword evidence="17" id="KW-1185">Reference proteome</keyword>
<evidence type="ECO:0000256" key="10">
    <source>
        <dbReference type="ARBA" id="ARBA00023136"/>
    </source>
</evidence>
<keyword evidence="4" id="KW-0813">Transport</keyword>
<evidence type="ECO:0000256" key="7">
    <source>
        <dbReference type="ARBA" id="ARBA00022795"/>
    </source>
</evidence>
<evidence type="ECO:0000256" key="5">
    <source>
        <dbReference type="ARBA" id="ARBA00022475"/>
    </source>
</evidence>
<evidence type="ECO:0000313" key="17">
    <source>
        <dbReference type="Proteomes" id="UP000541810"/>
    </source>
</evidence>
<sequence>MTIRTFTARTMAEALALVKQEIGKHAVVLHTRTIKRGGVLGIGAKTLIEVTAADGREMARQRQREAQQSPRVKALREAAAAEVRERSNITATTPVEEQTAGDLIRRTYQAARTQFDTPAAVEAADTYTPAAPTVAMPAPMPSTQQDAQMAKDLQAVKQLVEQVVQSQKKAEVFAQAPPEEKLPDPLVEHYSALIQQEIACELANELIRGLDSSATDDVQQALRDEVAKLLPTDPDAGEFKATEDGRPRTIALVGPTGVGKTTTVAKLAATFKLKQNKNVALITADTYRIAAVEQLRTYAGIIGVPLEVVSSPEELSAALARLSHVDVVLIDTAGRSQRNADRLDELAQLIETAHPHETHLVLSSTASQRVLLETIERFEQIKTDRLIFTKIDEAVTCGVLLNVAQRVNKPLSYITTGQEVPHQIEPCTSGRLAELVLGLEVLA</sequence>
<keyword evidence="16" id="KW-0969">Cilium</keyword>
<dbReference type="PANTHER" id="PTHR43134:SF3">
    <property type="entry name" value="FLAGELLAR BIOSYNTHESIS PROTEIN FLHF"/>
    <property type="match status" value="1"/>
</dbReference>
<dbReference type="AlphaFoldDB" id="A0A7X0LL87"/>
<dbReference type="RefSeq" id="WP_184678253.1">
    <property type="nucleotide sequence ID" value="NZ_JACHGY010000001.1"/>
</dbReference>
<dbReference type="GO" id="GO:0005525">
    <property type="term" value="F:GTP binding"/>
    <property type="evidence" value="ECO:0007669"/>
    <property type="project" value="UniProtKB-UniRule"/>
</dbReference>
<dbReference type="GO" id="GO:0005047">
    <property type="term" value="F:signal recognition particle binding"/>
    <property type="evidence" value="ECO:0007669"/>
    <property type="project" value="TreeGrafter"/>
</dbReference>
<dbReference type="GO" id="GO:0044781">
    <property type="term" value="P:bacterial-type flagellum organization"/>
    <property type="evidence" value="ECO:0007669"/>
    <property type="project" value="UniProtKB-UniRule"/>
</dbReference>
<dbReference type="GO" id="GO:0005886">
    <property type="term" value="C:plasma membrane"/>
    <property type="evidence" value="ECO:0007669"/>
    <property type="project" value="UniProtKB-SubCell"/>
</dbReference>
<keyword evidence="8" id="KW-0653">Protein transport</keyword>
<evidence type="ECO:0000256" key="2">
    <source>
        <dbReference type="ARBA" id="ARBA00008531"/>
    </source>
</evidence>
<evidence type="ECO:0000256" key="8">
    <source>
        <dbReference type="ARBA" id="ARBA00022927"/>
    </source>
</evidence>
<dbReference type="PANTHER" id="PTHR43134">
    <property type="entry name" value="SIGNAL RECOGNITION PARTICLE RECEPTOR SUBUNIT ALPHA"/>
    <property type="match status" value="1"/>
</dbReference>
<name>A0A7X0LL87_9BACT</name>
<dbReference type="SMART" id="SM00962">
    <property type="entry name" value="SRP54"/>
    <property type="match status" value="1"/>
</dbReference>
<keyword evidence="16" id="KW-0282">Flagellum</keyword>
<evidence type="ECO:0000256" key="9">
    <source>
        <dbReference type="ARBA" id="ARBA00023134"/>
    </source>
</evidence>
<dbReference type="SUPFAM" id="SSF52540">
    <property type="entry name" value="P-loop containing nucleoside triphosphate hydrolases"/>
    <property type="match status" value="1"/>
</dbReference>
<keyword evidence="5" id="KW-1003">Cell membrane</keyword>
<dbReference type="EMBL" id="JACHGY010000001">
    <property type="protein sequence ID" value="MBB6430757.1"/>
    <property type="molecule type" value="Genomic_DNA"/>
</dbReference>
<dbReference type="InterPro" id="IPR000897">
    <property type="entry name" value="SRP54_GTPase_dom"/>
</dbReference>
<dbReference type="InterPro" id="IPR020006">
    <property type="entry name" value="FlhF"/>
</dbReference>
<dbReference type="GO" id="GO:0006614">
    <property type="term" value="P:SRP-dependent cotranslational protein targeting to membrane"/>
    <property type="evidence" value="ECO:0007669"/>
    <property type="project" value="UniProtKB-UniRule"/>
</dbReference>
<keyword evidence="11" id="KW-1006">Bacterial flagellum protein export</keyword>
<evidence type="ECO:0000256" key="12">
    <source>
        <dbReference type="ARBA" id="ARBA00025337"/>
    </source>
</evidence>
<keyword evidence="9" id="KW-0342">GTP-binding</keyword>
<comment type="function">
    <text evidence="12">Necessary for flagellar biosynthesis. May be involved in translocation of the flagellum.</text>
</comment>
<keyword evidence="6" id="KW-0547">Nucleotide-binding</keyword>
<dbReference type="FunFam" id="3.40.50.300:FF:000695">
    <property type="entry name" value="Flagellar biosynthesis regulator FlhF"/>
    <property type="match status" value="1"/>
</dbReference>
<feature type="domain" description="AAA+ ATPase" evidence="14">
    <location>
        <begin position="246"/>
        <end position="392"/>
    </location>
</feature>
<dbReference type="Pfam" id="PF00448">
    <property type="entry name" value="SRP54"/>
    <property type="match status" value="1"/>
</dbReference>
<keyword evidence="16" id="KW-0966">Cell projection</keyword>
<reference evidence="16 17" key="1">
    <citation type="submission" date="2020-08" db="EMBL/GenBank/DDBJ databases">
        <title>Genomic Encyclopedia of Type Strains, Phase IV (KMG-IV): sequencing the most valuable type-strain genomes for metagenomic binning, comparative biology and taxonomic classification.</title>
        <authorList>
            <person name="Goeker M."/>
        </authorList>
    </citation>
    <scope>NUCLEOTIDE SEQUENCE [LARGE SCALE GENOMIC DNA]</scope>
    <source>
        <strain evidence="16 17">DSM 103725</strain>
    </source>
</reference>
<keyword evidence="7" id="KW-1005">Bacterial flagellum biogenesis</keyword>
<dbReference type="InterPro" id="IPR047040">
    <property type="entry name" value="FlhF__GTPase_dom"/>
</dbReference>
<dbReference type="Gene3D" id="3.40.50.300">
    <property type="entry name" value="P-loop containing nucleotide triphosphate hydrolases"/>
    <property type="match status" value="1"/>
</dbReference>
<dbReference type="Gene3D" id="1.20.120.1380">
    <property type="entry name" value="Flagellar FlhF biosynthesis protein, N domain"/>
    <property type="match status" value="1"/>
</dbReference>
<evidence type="ECO:0000256" key="1">
    <source>
        <dbReference type="ARBA" id="ARBA00004413"/>
    </source>
</evidence>